<dbReference type="PANTHER" id="PTHR10799">
    <property type="entry name" value="SNF2/RAD54 HELICASE FAMILY"/>
    <property type="match status" value="1"/>
</dbReference>
<dbReference type="OrthoDB" id="9815272at2"/>
<dbReference type="SUPFAM" id="SSF52540">
    <property type="entry name" value="P-loop containing nucleoside triphosphate hydrolases"/>
    <property type="match status" value="2"/>
</dbReference>
<dbReference type="InterPro" id="IPR027417">
    <property type="entry name" value="P-loop_NTPase"/>
</dbReference>
<dbReference type="GO" id="GO:0005524">
    <property type="term" value="F:ATP binding"/>
    <property type="evidence" value="ECO:0007669"/>
    <property type="project" value="UniProtKB-KW"/>
</dbReference>
<keyword evidence="3 8" id="KW-0347">Helicase</keyword>
<gene>
    <name evidence="9" type="ORF">EA138_08580</name>
    <name evidence="8" type="ORF">TAF16_0436</name>
</gene>
<dbReference type="AlphaFoldDB" id="A0A178TJS5"/>
<dbReference type="InterPro" id="IPR001650">
    <property type="entry name" value="Helicase_C-like"/>
</dbReference>
<keyword evidence="10" id="KW-1185">Reference proteome</keyword>
<dbReference type="PROSITE" id="PS51194">
    <property type="entry name" value="HELICASE_CTER"/>
    <property type="match status" value="1"/>
</dbReference>
<comment type="caution">
    <text evidence="8">The sequence shown here is derived from an EMBL/GenBank/DDBJ whole genome shotgun (WGS) entry which is preliminary data.</text>
</comment>
<evidence type="ECO:0000256" key="5">
    <source>
        <dbReference type="SAM" id="Coils"/>
    </source>
</evidence>
<keyword evidence="1" id="KW-0547">Nucleotide-binding</keyword>
<dbReference type="InterPro" id="IPR038718">
    <property type="entry name" value="SNF2-like_sf"/>
</dbReference>
<feature type="domain" description="Helicase C-terminal" evidence="7">
    <location>
        <begin position="417"/>
        <end position="596"/>
    </location>
</feature>
<evidence type="ECO:0000313" key="8">
    <source>
        <dbReference type="EMBL" id="OAO81978.1"/>
    </source>
</evidence>
<evidence type="ECO:0000313" key="11">
    <source>
        <dbReference type="Proteomes" id="UP000286434"/>
    </source>
</evidence>
<dbReference type="InterPro" id="IPR057342">
    <property type="entry name" value="DEXDc_RapA"/>
</dbReference>
<protein>
    <submittedName>
        <fullName evidence="9">DEAD/DEAH box helicase</fullName>
    </submittedName>
    <submittedName>
        <fullName evidence="8">Helicase (Snf2/Rad54 family)</fullName>
    </submittedName>
</protein>
<keyword evidence="2" id="KW-0378">Hydrolase</keyword>
<feature type="coiled-coil region" evidence="5">
    <location>
        <begin position="330"/>
        <end position="371"/>
    </location>
</feature>
<dbReference type="GO" id="GO:0004386">
    <property type="term" value="F:helicase activity"/>
    <property type="evidence" value="ECO:0007669"/>
    <property type="project" value="UniProtKB-KW"/>
</dbReference>
<organism evidence="8 10">
    <name type="scientific">Anoxybacillus flavithermus</name>
    <dbReference type="NCBI Taxonomy" id="33934"/>
    <lineage>
        <taxon>Bacteria</taxon>
        <taxon>Bacillati</taxon>
        <taxon>Bacillota</taxon>
        <taxon>Bacilli</taxon>
        <taxon>Bacillales</taxon>
        <taxon>Anoxybacillaceae</taxon>
        <taxon>Anoxybacillus</taxon>
    </lineage>
</organism>
<dbReference type="Proteomes" id="UP000078336">
    <property type="component" value="Unassembled WGS sequence"/>
</dbReference>
<dbReference type="SMART" id="SM00490">
    <property type="entry name" value="HELICc"/>
    <property type="match status" value="1"/>
</dbReference>
<sequence>MTTPYQSQYFAYELTRQHSSHSIGRLSQSLINATVDLNPHQVEAALFAFRAPLERGAILADEVGLGKTIEAGLIISQLWAERKRSILIIVPPPLRKQWNQELWEKFYISSIILESKNFNEMVRSGHRNPFLQQDQIVITSYQYARNKADMLRKVNWDLIVFDEAHRMRNVYKKSNKIGRALRTATAGCPKILLTATPLQNSLMELYGLISFIDPHIFGDETTFRRQFARGAKEMSDADFLDLKRRIKPVCHRTLRRQVTEYVNYTQRIPITQEFMPTNNEWELYEKVSAYLQREQLFALPTSQRALMTLVVRKLLASSSFAISDTLYSLIQRLEQLLRDLERGKLETAAECSDVYEDVDEFSETAEEWEEEEQPIHNGLSFSEMKQLVLQEKQELEQYYALAKSIRENSKAEALLIALEKGFEKLKMIGANEKAVIFTESRRTQAYLREFLERNGYAGKIVLFNGKNEDEQSKQIYAQWLEKHQHSDKITGSKTADMRAALVEYFKEQASIMIATESASEGINLQFCSLVVNYDLPWNPQRIEQRIGRCHRYGQTHDVVVINFLNHKNEADKKVYEILSEKFRLFEGVFGSSDEVLGALESGVDFEKRIQQIYQTCRTAEEIEQAFKNLQAELDEQIQLKMKETRMHLLENFDDEVREKLRDHYHQTSLHLNRMERYLWNLSKYEGAREATFDDETLSFVKEHETYQMISQAKKQERANVHHYRFSHPLAQKWIEQAKKRKLIPKEITFRYSDYEGKVSILEQLIGKEGWLSLDLLHVQSLENEQHLVFSAIDLEGEQLDQEMCEKMFELPAVEGEAIELSESICNTLRRISEGQQEAILNEIMERASAYLDSELEKLEKWSQDLKNKLEKDIDEMTVEIEYLKREAKLTRNLAEKLGKNKQIKELEKKRNEMRRNLYDQQDEIDEQKDRLFEEVEKRLEQRTSTEHLFTIKWRIV</sequence>
<dbReference type="Pfam" id="PF00271">
    <property type="entry name" value="Helicase_C"/>
    <property type="match status" value="1"/>
</dbReference>
<dbReference type="EMBL" id="SBBW01000029">
    <property type="protein sequence ID" value="RWU13159.1"/>
    <property type="molecule type" value="Genomic_DNA"/>
</dbReference>
<keyword evidence="4" id="KW-0067">ATP-binding</keyword>
<dbReference type="CDD" id="cd18793">
    <property type="entry name" value="SF2_C_SNF"/>
    <property type="match status" value="1"/>
</dbReference>
<name>A0A178TJS5_9BACL</name>
<reference evidence="9 11" key="2">
    <citation type="submission" date="2019-01" db="EMBL/GenBank/DDBJ databases">
        <title>Anoxybacillus flavithermus in powdered infant formula.</title>
        <authorList>
            <person name="Rhee M.S."/>
            <person name="Choi I.-G."/>
            <person name="Cho T.J."/>
            <person name="Park B."/>
        </authorList>
    </citation>
    <scope>NUCLEOTIDE SEQUENCE [LARGE SCALE GENOMIC DNA]</scope>
    <source>
        <strain evidence="9 11">FHS-PPAM212</strain>
    </source>
</reference>
<proteinExistence type="predicted"/>
<dbReference type="SMART" id="SM00487">
    <property type="entry name" value="DEXDc"/>
    <property type="match status" value="1"/>
</dbReference>
<dbReference type="Proteomes" id="UP000286434">
    <property type="component" value="Unassembled WGS sequence"/>
</dbReference>
<dbReference type="GO" id="GO:0016787">
    <property type="term" value="F:hydrolase activity"/>
    <property type="evidence" value="ECO:0007669"/>
    <property type="project" value="UniProtKB-KW"/>
</dbReference>
<keyword evidence="5" id="KW-0175">Coiled coil</keyword>
<dbReference type="Gene3D" id="3.40.50.10810">
    <property type="entry name" value="Tandem AAA-ATPase domain"/>
    <property type="match status" value="1"/>
</dbReference>
<evidence type="ECO:0000259" key="7">
    <source>
        <dbReference type="PROSITE" id="PS51194"/>
    </source>
</evidence>
<feature type="domain" description="Helicase ATP-binding" evidence="6">
    <location>
        <begin position="48"/>
        <end position="215"/>
    </location>
</feature>
<dbReference type="InterPro" id="IPR014001">
    <property type="entry name" value="Helicase_ATP-bd"/>
</dbReference>
<evidence type="ECO:0000313" key="10">
    <source>
        <dbReference type="Proteomes" id="UP000078336"/>
    </source>
</evidence>
<dbReference type="EMBL" id="LUCQ01000036">
    <property type="protein sequence ID" value="OAO81978.1"/>
    <property type="molecule type" value="Genomic_DNA"/>
</dbReference>
<dbReference type="InterPro" id="IPR000330">
    <property type="entry name" value="SNF2_N"/>
</dbReference>
<dbReference type="InterPro" id="IPR049730">
    <property type="entry name" value="SNF2/RAD54-like_C"/>
</dbReference>
<evidence type="ECO:0000256" key="1">
    <source>
        <dbReference type="ARBA" id="ARBA00022741"/>
    </source>
</evidence>
<dbReference type="PROSITE" id="PS51192">
    <property type="entry name" value="HELICASE_ATP_BIND_1"/>
    <property type="match status" value="1"/>
</dbReference>
<dbReference type="Gene3D" id="3.40.50.300">
    <property type="entry name" value="P-loop containing nucleotide triphosphate hydrolases"/>
    <property type="match status" value="1"/>
</dbReference>
<evidence type="ECO:0000313" key="9">
    <source>
        <dbReference type="EMBL" id="RWU13159.1"/>
    </source>
</evidence>
<evidence type="ECO:0000256" key="3">
    <source>
        <dbReference type="ARBA" id="ARBA00022806"/>
    </source>
</evidence>
<feature type="coiled-coil region" evidence="5">
    <location>
        <begin position="851"/>
        <end position="930"/>
    </location>
</feature>
<evidence type="ECO:0000259" key="6">
    <source>
        <dbReference type="PROSITE" id="PS51192"/>
    </source>
</evidence>
<dbReference type="CDD" id="cd18011">
    <property type="entry name" value="DEXDc_RapA"/>
    <property type="match status" value="1"/>
</dbReference>
<evidence type="ECO:0000256" key="4">
    <source>
        <dbReference type="ARBA" id="ARBA00022840"/>
    </source>
</evidence>
<evidence type="ECO:0000256" key="2">
    <source>
        <dbReference type="ARBA" id="ARBA00022801"/>
    </source>
</evidence>
<dbReference type="Pfam" id="PF00176">
    <property type="entry name" value="SNF2-rel_dom"/>
    <property type="match status" value="1"/>
</dbReference>
<dbReference type="RefSeq" id="WP_064213981.1">
    <property type="nucleotide sequence ID" value="NZ_JABJUX010000039.1"/>
</dbReference>
<dbReference type="PATRIC" id="fig|33934.7.peg.2342"/>
<reference evidence="8 10" key="1">
    <citation type="submission" date="2016-03" db="EMBL/GenBank/DDBJ databases">
        <title>Spore heat resistance.</title>
        <authorList>
            <person name="Boekhorst J."/>
            <person name="Berendsen E.M."/>
            <person name="Wells-Bennik M.H."/>
            <person name="Kuipers O.P."/>
        </authorList>
    </citation>
    <scope>NUCLEOTIDE SEQUENCE [LARGE SCALE GENOMIC DNA]</scope>
    <source>
        <strain evidence="8 10">AF16</strain>
    </source>
</reference>
<accession>A0A178TJS5</accession>